<dbReference type="PANTHER" id="PTHR35602">
    <property type="entry name" value="ESTERASE YQIA-RELATED"/>
    <property type="match status" value="1"/>
</dbReference>
<accession>A0ABP9R0D4</accession>
<organism evidence="1 2">
    <name type="scientific">Viridibacterium curvum</name>
    <dbReference type="NCBI Taxonomy" id="1101404"/>
    <lineage>
        <taxon>Bacteria</taxon>
        <taxon>Pseudomonadati</taxon>
        <taxon>Pseudomonadota</taxon>
        <taxon>Betaproteobacteria</taxon>
        <taxon>Rhodocyclales</taxon>
        <taxon>Rhodocyclaceae</taxon>
        <taxon>Viridibacterium</taxon>
    </lineage>
</organism>
<comment type="caution">
    <text evidence="1">The sequence shown here is derived from an EMBL/GenBank/DDBJ whole genome shotgun (WGS) entry which is preliminary data.</text>
</comment>
<protein>
    <submittedName>
        <fullName evidence="1">Alpha/beta fold hydrolase</fullName>
    </submittedName>
</protein>
<sequence length="190" mass="21146">MLIYLHGFRSGPQSGKLLALQQRMAELGCADQLWGEQLRWGPDEAIAQLSAVIEASATPPTLVGSSLGGFYAAHLAERFDLRAVLINPAIAPHRLLSQWLGTQTQIYTGECFEVHAEHMEALRALQVTHYRSPDKLWLMVETGDETLDYREAVAHFAGARQDIFPGGDHRFSRWEACIDDVLRFAGLLST</sequence>
<dbReference type="InterPro" id="IPR029058">
    <property type="entry name" value="AB_hydrolase_fold"/>
</dbReference>
<dbReference type="Gene3D" id="3.40.50.1820">
    <property type="entry name" value="alpha/beta hydrolase"/>
    <property type="match status" value="1"/>
</dbReference>
<evidence type="ECO:0000313" key="1">
    <source>
        <dbReference type="EMBL" id="GAA5170042.1"/>
    </source>
</evidence>
<dbReference type="RefSeq" id="WP_345534153.1">
    <property type="nucleotide sequence ID" value="NZ_BAABLD010000015.1"/>
</dbReference>
<dbReference type="EMBL" id="BAABLD010000015">
    <property type="protein sequence ID" value="GAA5170042.1"/>
    <property type="molecule type" value="Genomic_DNA"/>
</dbReference>
<reference evidence="2" key="1">
    <citation type="journal article" date="2019" name="Int. J. Syst. Evol. Microbiol.">
        <title>The Global Catalogue of Microorganisms (GCM) 10K type strain sequencing project: providing services to taxonomists for standard genome sequencing and annotation.</title>
        <authorList>
            <consortium name="The Broad Institute Genomics Platform"/>
            <consortium name="The Broad Institute Genome Sequencing Center for Infectious Disease"/>
            <person name="Wu L."/>
            <person name="Ma J."/>
        </authorList>
    </citation>
    <scope>NUCLEOTIDE SEQUENCE [LARGE SCALE GENOMIC DNA]</scope>
    <source>
        <strain evidence="2">JCM 18715</strain>
    </source>
</reference>
<gene>
    <name evidence="1" type="ORF">GCM10025770_32410</name>
</gene>
<evidence type="ECO:0000313" key="2">
    <source>
        <dbReference type="Proteomes" id="UP001500547"/>
    </source>
</evidence>
<dbReference type="GO" id="GO:0016787">
    <property type="term" value="F:hydrolase activity"/>
    <property type="evidence" value="ECO:0007669"/>
    <property type="project" value="UniProtKB-KW"/>
</dbReference>
<proteinExistence type="predicted"/>
<keyword evidence="1" id="KW-0378">Hydrolase</keyword>
<dbReference type="Proteomes" id="UP001500547">
    <property type="component" value="Unassembled WGS sequence"/>
</dbReference>
<dbReference type="PANTHER" id="PTHR35602:SF3">
    <property type="entry name" value="ESTERASE YQIA"/>
    <property type="match status" value="1"/>
</dbReference>
<dbReference type="Pfam" id="PF05728">
    <property type="entry name" value="UPF0227"/>
    <property type="match status" value="1"/>
</dbReference>
<dbReference type="InterPro" id="IPR008886">
    <property type="entry name" value="UPF0227/Esterase_YqiA"/>
</dbReference>
<keyword evidence="2" id="KW-1185">Reference proteome</keyword>
<name>A0ABP9R0D4_9RHOO</name>
<dbReference type="SUPFAM" id="SSF53474">
    <property type="entry name" value="alpha/beta-Hydrolases"/>
    <property type="match status" value="1"/>
</dbReference>